<keyword evidence="2" id="KW-1185">Reference proteome</keyword>
<dbReference type="EMBL" id="ML208369">
    <property type="protein sequence ID" value="TFK67702.1"/>
    <property type="molecule type" value="Genomic_DNA"/>
</dbReference>
<organism evidence="1 2">
    <name type="scientific">Pluteus cervinus</name>
    <dbReference type="NCBI Taxonomy" id="181527"/>
    <lineage>
        <taxon>Eukaryota</taxon>
        <taxon>Fungi</taxon>
        <taxon>Dikarya</taxon>
        <taxon>Basidiomycota</taxon>
        <taxon>Agaricomycotina</taxon>
        <taxon>Agaricomycetes</taxon>
        <taxon>Agaricomycetidae</taxon>
        <taxon>Agaricales</taxon>
        <taxon>Pluteineae</taxon>
        <taxon>Pluteaceae</taxon>
        <taxon>Pluteus</taxon>
    </lineage>
</organism>
<protein>
    <submittedName>
        <fullName evidence="1">Uncharacterized protein</fullName>
    </submittedName>
</protein>
<evidence type="ECO:0000313" key="2">
    <source>
        <dbReference type="Proteomes" id="UP000308600"/>
    </source>
</evidence>
<name>A0ACD3AS03_9AGAR</name>
<evidence type="ECO:0000313" key="1">
    <source>
        <dbReference type="EMBL" id="TFK67702.1"/>
    </source>
</evidence>
<accession>A0ACD3AS03</accession>
<proteinExistence type="predicted"/>
<gene>
    <name evidence="1" type="ORF">BDN72DRAFT_85079</name>
</gene>
<reference evidence="1 2" key="1">
    <citation type="journal article" date="2019" name="Nat. Ecol. Evol.">
        <title>Megaphylogeny resolves global patterns of mushroom evolution.</title>
        <authorList>
            <person name="Varga T."/>
            <person name="Krizsan K."/>
            <person name="Foldi C."/>
            <person name="Dima B."/>
            <person name="Sanchez-Garcia M."/>
            <person name="Sanchez-Ramirez S."/>
            <person name="Szollosi G.J."/>
            <person name="Szarkandi J.G."/>
            <person name="Papp V."/>
            <person name="Albert L."/>
            <person name="Andreopoulos W."/>
            <person name="Angelini C."/>
            <person name="Antonin V."/>
            <person name="Barry K.W."/>
            <person name="Bougher N.L."/>
            <person name="Buchanan P."/>
            <person name="Buyck B."/>
            <person name="Bense V."/>
            <person name="Catcheside P."/>
            <person name="Chovatia M."/>
            <person name="Cooper J."/>
            <person name="Damon W."/>
            <person name="Desjardin D."/>
            <person name="Finy P."/>
            <person name="Geml J."/>
            <person name="Haridas S."/>
            <person name="Hughes K."/>
            <person name="Justo A."/>
            <person name="Karasinski D."/>
            <person name="Kautmanova I."/>
            <person name="Kiss B."/>
            <person name="Kocsube S."/>
            <person name="Kotiranta H."/>
            <person name="LaButti K.M."/>
            <person name="Lechner B.E."/>
            <person name="Liimatainen K."/>
            <person name="Lipzen A."/>
            <person name="Lukacs Z."/>
            <person name="Mihaltcheva S."/>
            <person name="Morgado L.N."/>
            <person name="Niskanen T."/>
            <person name="Noordeloos M.E."/>
            <person name="Ohm R.A."/>
            <person name="Ortiz-Santana B."/>
            <person name="Ovrebo C."/>
            <person name="Racz N."/>
            <person name="Riley R."/>
            <person name="Savchenko A."/>
            <person name="Shiryaev A."/>
            <person name="Soop K."/>
            <person name="Spirin V."/>
            <person name="Szebenyi C."/>
            <person name="Tomsovsky M."/>
            <person name="Tulloss R.E."/>
            <person name="Uehling J."/>
            <person name="Grigoriev I.V."/>
            <person name="Vagvolgyi C."/>
            <person name="Papp T."/>
            <person name="Martin F.M."/>
            <person name="Miettinen O."/>
            <person name="Hibbett D.S."/>
            <person name="Nagy L.G."/>
        </authorList>
    </citation>
    <scope>NUCLEOTIDE SEQUENCE [LARGE SCALE GENOMIC DNA]</scope>
    <source>
        <strain evidence="1 2">NL-1719</strain>
    </source>
</reference>
<dbReference type="Proteomes" id="UP000308600">
    <property type="component" value="Unassembled WGS sequence"/>
</dbReference>
<sequence length="229" mass="24607">MYFTDLLHTLTTAVSQSLFSGSSAADSHNATRSDTSSVSSGSRSPSQSSDVDLSLRSPSTSSSSELSSEPASPIHTLQNLTVDVDLKSNLPQSYYDEPSFPQIANPDPTDLGIYLPNNEQPSQPTSMSDDLSLEKLHDRVSSEPAPSALLSFSIVETASSALTPRGVASAPFVDDPVSAATPRPRFNPKPKSQSRWSTWTSPRRSAPKPRPDPFSMEGAIMLEDRPLRA</sequence>